<dbReference type="AlphaFoldDB" id="A0A3E0WS44"/>
<gene>
    <name evidence="1" type="ORF">CAL65_12085</name>
</gene>
<evidence type="ECO:0000313" key="1">
    <source>
        <dbReference type="EMBL" id="RFA35668.1"/>
    </source>
</evidence>
<proteinExistence type="predicted"/>
<dbReference type="EMBL" id="NFZW01000011">
    <property type="protein sequence ID" value="RFA35668.1"/>
    <property type="molecule type" value="Genomic_DNA"/>
</dbReference>
<comment type="caution">
    <text evidence="1">The sequence shown here is derived from an EMBL/GenBank/DDBJ whole genome shotgun (WGS) entry which is preliminary data.</text>
</comment>
<keyword evidence="2" id="KW-1185">Reference proteome</keyword>
<sequence length="955" mass="105902">DGMTVRSHNGNVTIQAARNIRLTGRGGGDITVAQSGAGFSVKKDGTVRLFGNTVTLKADQGVTFNGPICYETGCDNAPEQVNVSANRTTTPIPQLVSEADEGMLVQESIADVTWSLTEAPLDQVIDFTFRTRALGGNRSAEIAILECSSGGQRRRVAHWQLPLNADTTLHTGSWQPEGSDLGQVDEQSLNGPLDYQIEVRLEDAAPATSRTPLRLLQNLIVNARSSDNQTLPDGSRLQLRDAYGRLRDATVRRGKVGFAAVPLGVMELSAPFIGNGSSTTVNSDDTSSDEVAVESLGNACRIPLLCRNGRDRRVGFTYQADTNLEIEMPAIGQPFFAVSTIEDQNEWTLTGIPDSYHGFEGYRRNVLWDQFLGFGGTAPGELQGTKSGTFLNNDYNDQYEVIPDRAVPPQCQFANFTASGILKDPSIDRLDVRLLNEQGQPLSFAGDIEETIKTVTAQLNGQRWTVTLPPLANPYFGIATLEIKAFYGGEPLAHSSSVLQRDILLLGVQAGWAEGTQPRTHADERIVTDFTDLDFIRDDAGDDSAATEAASRFRTRRMQTFTIDNVERPLPAYIDGEWSTEQSLAPRMPEAYAELQILGLGSDRAVSLYEAYAEELDASGDRQMVSCRWSGALRFGGGALRTPTDSFAPTRSDIESINGKAEVALSEFRSATQYYHTPALPPEAEIQQRKPSFEKRSWHNSSNEALEFDSFVLPWHPALGTWKNQQNNIIEGNEAGADEHYYQYKVRGGDIQLTANTQVLGSSFELSLPIARIEGKNPTVGDVRQILDRNFLHETLAPYQSGTPSIIDDELSTREKIEKIIETFGFEEFIELFIKLLWHESESQLPGSRKISNNKEIYHFMRQRSRYRRYNGVYNLRIQNWPQFGPPGGWGVAQLDNPPPTQNQIWNWKENVTGAFQLLVKKLSEALDRNFVFEGSNTQTVYNTNEDYKKSSNSM</sequence>
<organism evidence="1 2">
    <name type="scientific">Alkalilimnicola ehrlichii</name>
    <dbReference type="NCBI Taxonomy" id="351052"/>
    <lineage>
        <taxon>Bacteria</taxon>
        <taxon>Pseudomonadati</taxon>
        <taxon>Pseudomonadota</taxon>
        <taxon>Gammaproteobacteria</taxon>
        <taxon>Chromatiales</taxon>
        <taxon>Ectothiorhodospiraceae</taxon>
        <taxon>Alkalilimnicola</taxon>
    </lineage>
</organism>
<reference evidence="2" key="1">
    <citation type="submission" date="2017-05" db="EMBL/GenBank/DDBJ databases">
        <authorList>
            <person name="Sharma S."/>
            <person name="Sidhu C."/>
            <person name="Pinnaka A.K."/>
        </authorList>
    </citation>
    <scope>NUCLEOTIDE SEQUENCE [LARGE SCALE GENOMIC DNA]</scope>
    <source>
        <strain evidence="2">AK93</strain>
    </source>
</reference>
<evidence type="ECO:0008006" key="3">
    <source>
        <dbReference type="Google" id="ProtNLM"/>
    </source>
</evidence>
<accession>A0A3E0WS44</accession>
<protein>
    <recommendedName>
        <fullName evidence="3">DUF2345 domain-containing protein</fullName>
    </recommendedName>
</protein>
<feature type="non-terminal residue" evidence="1">
    <location>
        <position position="1"/>
    </location>
</feature>
<evidence type="ECO:0000313" key="2">
    <source>
        <dbReference type="Proteomes" id="UP000256763"/>
    </source>
</evidence>
<dbReference type="Proteomes" id="UP000256763">
    <property type="component" value="Unassembled WGS sequence"/>
</dbReference>
<name>A0A3E0WS44_9GAMM</name>